<evidence type="ECO:0000313" key="2">
    <source>
        <dbReference type="Proteomes" id="UP000635477"/>
    </source>
</evidence>
<evidence type="ECO:0008006" key="3">
    <source>
        <dbReference type="Google" id="ProtNLM"/>
    </source>
</evidence>
<dbReference type="Proteomes" id="UP000635477">
    <property type="component" value="Unassembled WGS sequence"/>
</dbReference>
<dbReference type="InterPro" id="IPR008547">
    <property type="entry name" value="DUF829_TMEM53"/>
</dbReference>
<dbReference type="EMBL" id="JABEYC010000453">
    <property type="protein sequence ID" value="KAF4977214.1"/>
    <property type="molecule type" value="Genomic_DNA"/>
</dbReference>
<dbReference type="AlphaFoldDB" id="A0A8H4XK32"/>
<dbReference type="PANTHER" id="PTHR12265:SF14">
    <property type="entry name" value="INDOLE-DITERPENE BIOSYNTHESIS PROTEIN PAXU"/>
    <property type="match status" value="1"/>
</dbReference>
<sequence>MSGKKPPVLPGFTAVNPQILVQEALPEKPPADHPEAIVIYGWGDGLAKHVNKYAEGYRVLYPYSKQIIILSPISQVMFTSLEQRTEGVVPVLENLDQVLGDRKSSVLIHAMSNTGAISYGTTIKAFKDHNDSAFPHQLLVLDSTPGSPWLSRRTLGDWSRAMSLGTAKWFPWPFAVTQFIWAGILLVNGSYQWLTGTEPSGAFALRVIDDDTYETKDAKRLYLYSKEDDLISYEDIEMYVAESKQKGYEMRTELFEGTGHVGHMRRHPEQYWKAIGDAWKWSNDEKRGA</sequence>
<organism evidence="1 2">
    <name type="scientific">Fusarium zealandicum</name>
    <dbReference type="NCBI Taxonomy" id="1053134"/>
    <lineage>
        <taxon>Eukaryota</taxon>
        <taxon>Fungi</taxon>
        <taxon>Dikarya</taxon>
        <taxon>Ascomycota</taxon>
        <taxon>Pezizomycotina</taxon>
        <taxon>Sordariomycetes</taxon>
        <taxon>Hypocreomycetidae</taxon>
        <taxon>Hypocreales</taxon>
        <taxon>Nectriaceae</taxon>
        <taxon>Fusarium</taxon>
        <taxon>Fusarium staphyleae species complex</taxon>
    </lineage>
</organism>
<protein>
    <recommendedName>
        <fullName evidence="3">PaxU</fullName>
    </recommendedName>
</protein>
<evidence type="ECO:0000313" key="1">
    <source>
        <dbReference type="EMBL" id="KAF4977214.1"/>
    </source>
</evidence>
<dbReference type="PANTHER" id="PTHR12265">
    <property type="entry name" value="TRANSMEMBRANE PROTEIN 53"/>
    <property type="match status" value="1"/>
</dbReference>
<dbReference type="InterPro" id="IPR029058">
    <property type="entry name" value="AB_hydrolase_fold"/>
</dbReference>
<proteinExistence type="predicted"/>
<accession>A0A8H4XK32</accession>
<dbReference type="SUPFAM" id="SSF53474">
    <property type="entry name" value="alpha/beta-Hydrolases"/>
    <property type="match status" value="2"/>
</dbReference>
<comment type="caution">
    <text evidence="1">The sequence shown here is derived from an EMBL/GenBank/DDBJ whole genome shotgun (WGS) entry which is preliminary data.</text>
</comment>
<reference evidence="1" key="2">
    <citation type="submission" date="2020-05" db="EMBL/GenBank/DDBJ databases">
        <authorList>
            <person name="Kim H.-S."/>
            <person name="Proctor R.H."/>
            <person name="Brown D.W."/>
        </authorList>
    </citation>
    <scope>NUCLEOTIDE SEQUENCE</scope>
    <source>
        <strain evidence="1">NRRL 22465</strain>
    </source>
</reference>
<reference evidence="1" key="1">
    <citation type="journal article" date="2020" name="BMC Genomics">
        <title>Correction to: Identification and distribution of gene clusters required for synthesis of sphingolipid metabolism inhibitors in diverse species of the filamentous fungus Fusarium.</title>
        <authorList>
            <person name="Kim H.S."/>
            <person name="Lohmar J.M."/>
            <person name="Busman M."/>
            <person name="Brown D.W."/>
            <person name="Naumann T.A."/>
            <person name="Divon H.H."/>
            <person name="Lysoe E."/>
            <person name="Uhlig S."/>
            <person name="Proctor R.H."/>
        </authorList>
    </citation>
    <scope>NUCLEOTIDE SEQUENCE</scope>
    <source>
        <strain evidence="1">NRRL 22465</strain>
    </source>
</reference>
<dbReference type="Pfam" id="PF05705">
    <property type="entry name" value="DUF829"/>
    <property type="match status" value="1"/>
</dbReference>
<dbReference type="OrthoDB" id="77878at2759"/>
<keyword evidence="2" id="KW-1185">Reference proteome</keyword>
<name>A0A8H4XK32_9HYPO</name>
<gene>
    <name evidence="1" type="ORF">FZEAL_6242</name>
</gene>